<reference evidence="2" key="1">
    <citation type="submission" date="2016-10" db="EMBL/GenBank/DDBJ databases">
        <authorList>
            <person name="Varghese N."/>
            <person name="Submissions S."/>
        </authorList>
    </citation>
    <scope>NUCLEOTIDE SEQUENCE [LARGE SCALE GENOMIC DNA]</scope>
    <source>
        <strain evidence="2">Nm69</strain>
    </source>
</reference>
<dbReference type="OrthoDB" id="8548393at2"/>
<sequence>MESVQRQFERTNNAMKKFSRPKMHIANLTHGIVNRKALTPALCELVEATLALQTTNTKILAAYLQRKPATIRTEFQRILTILGKYSSHSL</sequence>
<evidence type="ECO:0000313" key="2">
    <source>
        <dbReference type="Proteomes" id="UP000199533"/>
    </source>
</evidence>
<dbReference type="AlphaFoldDB" id="A0A1I3XFM1"/>
<dbReference type="Proteomes" id="UP000199533">
    <property type="component" value="Unassembled WGS sequence"/>
</dbReference>
<dbReference type="EMBL" id="FOSP01000001">
    <property type="protein sequence ID" value="SFK18354.1"/>
    <property type="molecule type" value="Genomic_DNA"/>
</dbReference>
<protein>
    <submittedName>
        <fullName evidence="1">Uncharacterized protein</fullName>
    </submittedName>
</protein>
<evidence type="ECO:0000313" key="1">
    <source>
        <dbReference type="EMBL" id="SFK18354.1"/>
    </source>
</evidence>
<keyword evidence="2" id="KW-1185">Reference proteome</keyword>
<proteinExistence type="predicted"/>
<name>A0A1I3XFM1_9PROT</name>
<gene>
    <name evidence="1" type="ORF">SAMN05216302_1001270</name>
</gene>
<organism evidence="1 2">
    <name type="scientific">Nitrosomonas aestuarii</name>
    <dbReference type="NCBI Taxonomy" id="52441"/>
    <lineage>
        <taxon>Bacteria</taxon>
        <taxon>Pseudomonadati</taxon>
        <taxon>Pseudomonadota</taxon>
        <taxon>Betaproteobacteria</taxon>
        <taxon>Nitrosomonadales</taxon>
        <taxon>Nitrosomonadaceae</taxon>
        <taxon>Nitrosomonas</taxon>
    </lineage>
</organism>
<dbReference type="RefSeq" id="WP_090696582.1">
    <property type="nucleotide sequence ID" value="NZ_FOSP01000001.1"/>
</dbReference>
<accession>A0A1I3XFM1</accession>